<dbReference type="Gene3D" id="3.40.50.1010">
    <property type="entry name" value="5'-nuclease"/>
    <property type="match status" value="1"/>
</dbReference>
<evidence type="ECO:0000313" key="1">
    <source>
        <dbReference type="EMBL" id="RRR71966.1"/>
    </source>
</evidence>
<protein>
    <recommendedName>
        <fullName evidence="3">Type II toxin-antitoxin system VapC family toxin</fullName>
    </recommendedName>
</protein>
<evidence type="ECO:0008006" key="3">
    <source>
        <dbReference type="Google" id="ProtNLM"/>
    </source>
</evidence>
<dbReference type="EMBL" id="RSAS01000420">
    <property type="protein sequence ID" value="RRR71966.1"/>
    <property type="molecule type" value="Genomic_DNA"/>
</dbReference>
<organism evidence="1 2">
    <name type="scientific">Candidatus Viridilinea halotolerans</name>
    <dbReference type="NCBI Taxonomy" id="2491704"/>
    <lineage>
        <taxon>Bacteria</taxon>
        <taxon>Bacillati</taxon>
        <taxon>Chloroflexota</taxon>
        <taxon>Chloroflexia</taxon>
        <taxon>Chloroflexales</taxon>
        <taxon>Chloroflexineae</taxon>
        <taxon>Oscillochloridaceae</taxon>
        <taxon>Candidatus Viridilinea</taxon>
    </lineage>
</organism>
<dbReference type="AlphaFoldDB" id="A0A426TZU6"/>
<comment type="caution">
    <text evidence="1">The sequence shown here is derived from an EMBL/GenBank/DDBJ whole genome shotgun (WGS) entry which is preliminary data.</text>
</comment>
<sequence>MYLLDTDHLSVLERGGAPAQRLRQRLQTIAPDNVAATIVSYEEQTRGWLAYIAKARSREEQVTAYTYLQRPLQVFCSARRL</sequence>
<gene>
    <name evidence="1" type="ORF">EI684_10800</name>
</gene>
<evidence type="ECO:0000313" key="2">
    <source>
        <dbReference type="Proteomes" id="UP000280307"/>
    </source>
</evidence>
<dbReference type="Proteomes" id="UP000280307">
    <property type="component" value="Unassembled WGS sequence"/>
</dbReference>
<accession>A0A426TZU6</accession>
<name>A0A426TZU6_9CHLR</name>
<reference evidence="1 2" key="1">
    <citation type="submission" date="2018-12" db="EMBL/GenBank/DDBJ databases">
        <title>Genome Sequence of Candidatus Viridilinea halotolerans isolated from saline sulfide-rich spring.</title>
        <authorList>
            <person name="Grouzdev D.S."/>
            <person name="Burganskaya E.I."/>
            <person name="Krutkina M.S."/>
            <person name="Sukhacheva M.V."/>
            <person name="Gorlenko V.M."/>
        </authorList>
    </citation>
    <scope>NUCLEOTIDE SEQUENCE [LARGE SCALE GENOMIC DNA]</scope>
    <source>
        <strain evidence="1">Chok-6</strain>
    </source>
</reference>
<proteinExistence type="predicted"/>